<keyword evidence="2" id="KW-1185">Reference proteome</keyword>
<dbReference type="Proteomes" id="UP000023435">
    <property type="component" value="Unassembled WGS sequence"/>
</dbReference>
<sequence length="40" mass="4563">MECKHRAGDGLNRGHCGVVGCSRSFGVPDRYCYVEYKHKF</sequence>
<reference evidence="1 2" key="1">
    <citation type="journal article" date="2014" name="Genome Announc.">
        <title>Draft Genome Sequence of Lysobacter capsici AZ78, a Bacterium Antagonistic to Plant-Pathogenic Oomycetes.</title>
        <authorList>
            <person name="Puopolo G."/>
            <person name="Sonego P."/>
            <person name="Engelen K."/>
            <person name="Pertot I."/>
        </authorList>
    </citation>
    <scope>NUCLEOTIDE SEQUENCE [LARGE SCALE GENOMIC DNA]</scope>
    <source>
        <strain evidence="1 2">AZ78</strain>
    </source>
</reference>
<evidence type="ECO:0000313" key="2">
    <source>
        <dbReference type="Proteomes" id="UP000023435"/>
    </source>
</evidence>
<accession>A0A108U4L9</accession>
<protein>
    <submittedName>
        <fullName evidence="1">Uncharacterized protein</fullName>
    </submittedName>
</protein>
<name>A0A108U4L9_9GAMM</name>
<evidence type="ECO:0000313" key="1">
    <source>
        <dbReference type="EMBL" id="KWS02462.1"/>
    </source>
</evidence>
<dbReference type="EMBL" id="JAJA02000001">
    <property type="protein sequence ID" value="KWS02462.1"/>
    <property type="molecule type" value="Genomic_DNA"/>
</dbReference>
<organism evidence="1 2">
    <name type="scientific">Lysobacter capsici AZ78</name>
    <dbReference type="NCBI Taxonomy" id="1444315"/>
    <lineage>
        <taxon>Bacteria</taxon>
        <taxon>Pseudomonadati</taxon>
        <taxon>Pseudomonadota</taxon>
        <taxon>Gammaproteobacteria</taxon>
        <taxon>Lysobacterales</taxon>
        <taxon>Lysobacteraceae</taxon>
        <taxon>Lysobacter</taxon>
    </lineage>
</organism>
<gene>
    <name evidence="1" type="ORF">AZ78_0006</name>
</gene>
<comment type="caution">
    <text evidence="1">The sequence shown here is derived from an EMBL/GenBank/DDBJ whole genome shotgun (WGS) entry which is preliminary data.</text>
</comment>
<proteinExistence type="predicted"/>
<dbReference type="AlphaFoldDB" id="A0A108U4L9"/>